<dbReference type="InterPro" id="IPR011254">
    <property type="entry name" value="Prismane-like_sf"/>
</dbReference>
<proteinExistence type="inferred from homology"/>
<dbReference type="NCBIfam" id="TIGR01703">
    <property type="entry name" value="hybrid_clust"/>
    <property type="match status" value="1"/>
</dbReference>
<protein>
    <recommendedName>
        <fullName evidence="7">Hydroxylamine reductase</fullName>
    </recommendedName>
</protein>
<dbReference type="AlphaFoldDB" id="A0A7S2U903"/>
<dbReference type="GO" id="GO:0042542">
    <property type="term" value="P:response to hydrogen peroxide"/>
    <property type="evidence" value="ECO:0007669"/>
    <property type="project" value="TreeGrafter"/>
</dbReference>
<keyword evidence="4" id="KW-0408">Iron</keyword>
<dbReference type="PANTHER" id="PTHR30109:SF0">
    <property type="entry name" value="HYDROXYLAMINE REDUCTASE"/>
    <property type="match status" value="1"/>
</dbReference>
<dbReference type="Pfam" id="PF03063">
    <property type="entry name" value="Prismane"/>
    <property type="match status" value="1"/>
</dbReference>
<dbReference type="HAMAP" id="MF_00069">
    <property type="entry name" value="Hydroxylam_reduct"/>
    <property type="match status" value="1"/>
</dbReference>
<dbReference type="GO" id="GO:0004601">
    <property type="term" value="F:peroxidase activity"/>
    <property type="evidence" value="ECO:0007669"/>
    <property type="project" value="TreeGrafter"/>
</dbReference>
<gene>
    <name evidence="6" type="ORF">ASEP1449_LOCUS2235</name>
</gene>
<dbReference type="SUPFAM" id="SSF56821">
    <property type="entry name" value="Prismane protein-like"/>
    <property type="match status" value="1"/>
</dbReference>
<dbReference type="FunFam" id="3.40.50.2030:FF:000002">
    <property type="entry name" value="Hydroxylamine reductase"/>
    <property type="match status" value="1"/>
</dbReference>
<evidence type="ECO:0000256" key="4">
    <source>
        <dbReference type="ARBA" id="ARBA00023004"/>
    </source>
</evidence>
<evidence type="ECO:0008006" key="7">
    <source>
        <dbReference type="Google" id="ProtNLM"/>
    </source>
</evidence>
<dbReference type="InterPro" id="IPR016099">
    <property type="entry name" value="Prismane-like_a/b-sand"/>
</dbReference>
<dbReference type="EMBL" id="HBHQ01003400">
    <property type="protein sequence ID" value="CAD9810412.1"/>
    <property type="molecule type" value="Transcribed_RNA"/>
</dbReference>
<evidence type="ECO:0000256" key="3">
    <source>
        <dbReference type="ARBA" id="ARBA00023002"/>
    </source>
</evidence>
<evidence type="ECO:0000313" key="6">
    <source>
        <dbReference type="EMBL" id="CAD9810412.1"/>
    </source>
</evidence>
<keyword evidence="2" id="KW-0479">Metal-binding</keyword>
<dbReference type="GO" id="GO:0046872">
    <property type="term" value="F:metal ion binding"/>
    <property type="evidence" value="ECO:0007669"/>
    <property type="project" value="UniProtKB-KW"/>
</dbReference>
<keyword evidence="5" id="KW-0411">Iron-sulfur</keyword>
<dbReference type="GO" id="GO:0005737">
    <property type="term" value="C:cytoplasm"/>
    <property type="evidence" value="ECO:0007669"/>
    <property type="project" value="InterPro"/>
</dbReference>
<dbReference type="InterPro" id="IPR016100">
    <property type="entry name" value="Prismane_a-bundle"/>
</dbReference>
<sequence length="622" mass="67795">MLQRIAASTFLGKRALGSLVTNNGARSIASTIASSDQFIRSPKSCSSFKSPMRFSTSAMIIPEPAMLCRQCEQTKDGIACTTLGVCGKTPETSAIQDALLQVIKSVAHWCVAAREAGGTSEELNAANVWTLQAGFSTMTNVNFSEERIAEYIREGMALKRNVLEPLVHSKNGKAPTGFVAELNLAPELSLDELEEFGGSVGVFHREKEMNDADAFSLNEIATYGSKGVMAYAAHCHQLGYIEDEVMIGLHQVFVKLSSNDPDIEGLLETALKVGELNAKTLAMLDEAHCSNFGAPTPTEVLTTAVEGKAILVSGHDIKDLYCLLEQTEGTGIKVYTHGEMLPAHSYPKLKKFKHLVGNYGTAWQNQKFEFATFPGPIVVTTNCIIEPRRIYKNRIFTMNEVGFPGVAHIGEDRDFTPVLEEAQKARGFPRTIKPEQYHTVGFNHRAVLPLAKQVIEAAQSGVLSRIFLIGGCDGSEWDRSYFTDLAEATPDDSLILTLGCAKNRIINSEKLKYATLANGMPRIMDMGQCNDSYSAIVVATELAKALDCSVNDLPLSLALSHLEQKAAAVLLTLLHLGVKNIRLGPKMPAYITPNVMNILVQKFNLMPTIDADQDLKAMMQGN</sequence>
<evidence type="ECO:0000256" key="1">
    <source>
        <dbReference type="ARBA" id="ARBA00022490"/>
    </source>
</evidence>
<organism evidence="6">
    <name type="scientific">Attheya septentrionalis</name>
    <dbReference type="NCBI Taxonomy" id="420275"/>
    <lineage>
        <taxon>Eukaryota</taxon>
        <taxon>Sar</taxon>
        <taxon>Stramenopiles</taxon>
        <taxon>Ochrophyta</taxon>
        <taxon>Bacillariophyta</taxon>
        <taxon>Coscinodiscophyceae</taxon>
        <taxon>Chaetocerotophycidae</taxon>
        <taxon>Chaetocerotales</taxon>
        <taxon>Attheyaceae</taxon>
        <taxon>Attheya</taxon>
    </lineage>
</organism>
<keyword evidence="1" id="KW-0963">Cytoplasm</keyword>
<dbReference type="PANTHER" id="PTHR30109">
    <property type="entry name" value="HYDROXYLAMINE REDUCTASE"/>
    <property type="match status" value="1"/>
</dbReference>
<dbReference type="GO" id="GO:0050418">
    <property type="term" value="F:hydroxylamine reductase activity"/>
    <property type="evidence" value="ECO:0007669"/>
    <property type="project" value="TreeGrafter"/>
</dbReference>
<reference evidence="6" key="1">
    <citation type="submission" date="2021-01" db="EMBL/GenBank/DDBJ databases">
        <authorList>
            <person name="Corre E."/>
            <person name="Pelletier E."/>
            <person name="Niang G."/>
            <person name="Scheremetjew M."/>
            <person name="Finn R."/>
            <person name="Kale V."/>
            <person name="Holt S."/>
            <person name="Cochrane G."/>
            <person name="Meng A."/>
            <person name="Brown T."/>
            <person name="Cohen L."/>
        </authorList>
    </citation>
    <scope>NUCLEOTIDE SEQUENCE</scope>
    <source>
        <strain evidence="6">CCMP2084</strain>
    </source>
</reference>
<dbReference type="InterPro" id="IPR004137">
    <property type="entry name" value="HCP/CODH"/>
</dbReference>
<dbReference type="Gene3D" id="1.20.1270.20">
    <property type="match status" value="2"/>
</dbReference>
<dbReference type="Gene3D" id="3.40.50.2030">
    <property type="match status" value="2"/>
</dbReference>
<dbReference type="InterPro" id="IPR010048">
    <property type="entry name" value="Hydroxylam_reduct"/>
</dbReference>
<keyword evidence="3" id="KW-0560">Oxidoreductase</keyword>
<dbReference type="NCBIfam" id="NF003658">
    <property type="entry name" value="PRK05290.1"/>
    <property type="match status" value="1"/>
</dbReference>
<name>A0A7S2U903_9STRA</name>
<dbReference type="GO" id="GO:0051536">
    <property type="term" value="F:iron-sulfur cluster binding"/>
    <property type="evidence" value="ECO:0007669"/>
    <property type="project" value="UniProtKB-KW"/>
</dbReference>
<accession>A0A7S2U903</accession>
<evidence type="ECO:0000256" key="5">
    <source>
        <dbReference type="ARBA" id="ARBA00023014"/>
    </source>
</evidence>
<evidence type="ECO:0000256" key="2">
    <source>
        <dbReference type="ARBA" id="ARBA00022723"/>
    </source>
</evidence>